<evidence type="ECO:0000256" key="2">
    <source>
        <dbReference type="ARBA" id="ARBA00022679"/>
    </source>
</evidence>
<keyword evidence="2 5" id="KW-0808">Transferase</keyword>
<reference evidence="6" key="1">
    <citation type="submission" date="2013-01" db="EMBL/GenBank/DDBJ databases">
        <title>Draft Genome Sequence of a Mulberry Tree, Morus notabilis C.K. Schneid.</title>
        <authorList>
            <person name="He N."/>
            <person name="Zhao S."/>
        </authorList>
    </citation>
    <scope>NUCLEOTIDE SEQUENCE</scope>
</reference>
<dbReference type="GO" id="GO:0032259">
    <property type="term" value="P:methylation"/>
    <property type="evidence" value="ECO:0007669"/>
    <property type="project" value="UniProtKB-KW"/>
</dbReference>
<dbReference type="eggNOG" id="KOG3178">
    <property type="taxonomic scope" value="Eukaryota"/>
</dbReference>
<evidence type="ECO:0000256" key="3">
    <source>
        <dbReference type="ARBA" id="ARBA00022691"/>
    </source>
</evidence>
<dbReference type="STRING" id="981085.W9RSY4"/>
<accession>W9RSY4</accession>
<name>W9RSY4_9ROSA</name>
<keyword evidence="1 5" id="KW-0489">Methyltransferase</keyword>
<dbReference type="AlphaFoldDB" id="W9RSY4"/>
<gene>
    <name evidence="5" type="ORF">L484_009626</name>
</gene>
<dbReference type="SUPFAM" id="SSF53335">
    <property type="entry name" value="S-adenosyl-L-methionine-dependent methyltransferases"/>
    <property type="match status" value="1"/>
</dbReference>
<dbReference type="OrthoDB" id="2410195at2759"/>
<dbReference type="EMBL" id="KE344571">
    <property type="protein sequence ID" value="EXB68019.1"/>
    <property type="molecule type" value="Genomic_DNA"/>
</dbReference>
<evidence type="ECO:0000256" key="1">
    <source>
        <dbReference type="ARBA" id="ARBA00022603"/>
    </source>
</evidence>
<dbReference type="KEGG" id="mnt:21392949"/>
<protein>
    <submittedName>
        <fullName evidence="5">8-hydroxyquercetin 8-O-methyltransferase</fullName>
    </submittedName>
</protein>
<evidence type="ECO:0000259" key="4">
    <source>
        <dbReference type="Pfam" id="PF00891"/>
    </source>
</evidence>
<dbReference type="Gene3D" id="3.40.50.150">
    <property type="entry name" value="Vaccinia Virus protein VP39"/>
    <property type="match status" value="1"/>
</dbReference>
<keyword evidence="6" id="KW-1185">Reference proteome</keyword>
<evidence type="ECO:0000313" key="6">
    <source>
        <dbReference type="Proteomes" id="UP000030645"/>
    </source>
</evidence>
<dbReference type="GO" id="GO:0008171">
    <property type="term" value="F:O-methyltransferase activity"/>
    <property type="evidence" value="ECO:0007669"/>
    <property type="project" value="InterPro"/>
</dbReference>
<feature type="domain" description="O-methyltransferase C-terminal" evidence="4">
    <location>
        <begin position="3"/>
        <end position="92"/>
    </location>
</feature>
<dbReference type="InterPro" id="IPR029063">
    <property type="entry name" value="SAM-dependent_MTases_sf"/>
</dbReference>
<dbReference type="Pfam" id="PF00891">
    <property type="entry name" value="Methyltransf_2"/>
    <property type="match status" value="1"/>
</dbReference>
<dbReference type="InterPro" id="IPR001077">
    <property type="entry name" value="COMT_C"/>
</dbReference>
<organism evidence="5 6">
    <name type="scientific">Morus notabilis</name>
    <dbReference type="NCBI Taxonomy" id="981085"/>
    <lineage>
        <taxon>Eukaryota</taxon>
        <taxon>Viridiplantae</taxon>
        <taxon>Streptophyta</taxon>
        <taxon>Embryophyta</taxon>
        <taxon>Tracheophyta</taxon>
        <taxon>Spermatophyta</taxon>
        <taxon>Magnoliopsida</taxon>
        <taxon>eudicotyledons</taxon>
        <taxon>Gunneridae</taxon>
        <taxon>Pentapetalae</taxon>
        <taxon>rosids</taxon>
        <taxon>fabids</taxon>
        <taxon>Rosales</taxon>
        <taxon>Moraceae</taxon>
        <taxon>Moreae</taxon>
        <taxon>Morus</taxon>
    </lineage>
</organism>
<proteinExistence type="predicted"/>
<evidence type="ECO:0000313" key="5">
    <source>
        <dbReference type="EMBL" id="EXB68019.1"/>
    </source>
</evidence>
<keyword evidence="3" id="KW-0949">S-adenosyl-L-methionine</keyword>
<dbReference type="Proteomes" id="UP000030645">
    <property type="component" value="Unassembled WGS sequence"/>
</dbReference>
<dbReference type="PANTHER" id="PTHR11746">
    <property type="entry name" value="O-METHYLTRANSFERASE"/>
    <property type="match status" value="1"/>
</dbReference>
<dbReference type="PROSITE" id="PS51683">
    <property type="entry name" value="SAM_OMT_II"/>
    <property type="match status" value="1"/>
</dbReference>
<dbReference type="InterPro" id="IPR016461">
    <property type="entry name" value="COMT-like"/>
</dbReference>
<sequence length="111" mass="12922">MPDWSDEDCVKLLEGCKKAITCKGNFKKRNKVIIVDMIVMENQKSKDIIDHVHDDRSYETLLFFDMIEMIFLPGTRDRTEKEWAKLFSNAGFTTYKITPLSGVRSLIEVFP</sequence>